<proteinExistence type="predicted"/>
<evidence type="ECO:0000313" key="2">
    <source>
        <dbReference type="EMBL" id="CAA9537448.1"/>
    </source>
</evidence>
<gene>
    <name evidence="2" type="ORF">AVDCRST_MAG49-473</name>
</gene>
<organism evidence="2">
    <name type="scientific">uncultured Thermomicrobiales bacterium</name>
    <dbReference type="NCBI Taxonomy" id="1645740"/>
    <lineage>
        <taxon>Bacteria</taxon>
        <taxon>Pseudomonadati</taxon>
        <taxon>Thermomicrobiota</taxon>
        <taxon>Thermomicrobia</taxon>
        <taxon>Thermomicrobiales</taxon>
        <taxon>environmental samples</taxon>
    </lineage>
</organism>
<evidence type="ECO:0000256" key="1">
    <source>
        <dbReference type="SAM" id="MobiDB-lite"/>
    </source>
</evidence>
<feature type="non-terminal residue" evidence="2">
    <location>
        <position position="56"/>
    </location>
</feature>
<feature type="region of interest" description="Disordered" evidence="1">
    <location>
        <begin position="22"/>
        <end position="56"/>
    </location>
</feature>
<dbReference type="EMBL" id="CADCWG010000026">
    <property type="protein sequence ID" value="CAA9537448.1"/>
    <property type="molecule type" value="Genomic_DNA"/>
</dbReference>
<feature type="non-terminal residue" evidence="2">
    <location>
        <position position="1"/>
    </location>
</feature>
<dbReference type="AlphaFoldDB" id="A0A6J4U2A4"/>
<name>A0A6J4U2A4_9BACT</name>
<reference evidence="2" key="1">
    <citation type="submission" date="2020-02" db="EMBL/GenBank/DDBJ databases">
        <authorList>
            <person name="Meier V. D."/>
        </authorList>
    </citation>
    <scope>NUCLEOTIDE SEQUENCE</scope>
    <source>
        <strain evidence="2">AVDCRST_MAG49</strain>
    </source>
</reference>
<sequence>APFPPSRLARPERERLVRARRSLRRIGAAGGRPSGIRHTPPAASTRDHARSPLRSL</sequence>
<accession>A0A6J4U2A4</accession>
<protein>
    <submittedName>
        <fullName evidence="2">Uncharacterized protein</fullName>
    </submittedName>
</protein>